<dbReference type="RefSeq" id="WP_084114005.1">
    <property type="nucleotide sequence ID" value="NZ_FWXH01000002.1"/>
</dbReference>
<keyword evidence="2" id="KW-1185">Reference proteome</keyword>
<name>A0A1W1X653_9CLOT</name>
<gene>
    <name evidence="1" type="ORF">SAMN02745134_00824</name>
</gene>
<accession>A0A1W1X653</accession>
<sequence length="75" mass="8674">MYINEKEAKMQGLTEQEIEKLKKEREEEAEKDYKEKHFKICPSCGKQATNIGVNGAGIVEELAKFECDFCGWKEN</sequence>
<proteinExistence type="predicted"/>
<evidence type="ECO:0000313" key="1">
    <source>
        <dbReference type="EMBL" id="SMC19416.1"/>
    </source>
</evidence>
<dbReference type="AlphaFoldDB" id="A0A1W1X653"/>
<dbReference type="EMBL" id="FWXH01000002">
    <property type="protein sequence ID" value="SMC19416.1"/>
    <property type="molecule type" value="Genomic_DNA"/>
</dbReference>
<reference evidence="1 2" key="1">
    <citation type="submission" date="2017-04" db="EMBL/GenBank/DDBJ databases">
        <authorList>
            <person name="Afonso C.L."/>
            <person name="Miller P.J."/>
            <person name="Scott M.A."/>
            <person name="Spackman E."/>
            <person name="Goraichik I."/>
            <person name="Dimitrov K.M."/>
            <person name="Suarez D.L."/>
            <person name="Swayne D.E."/>
        </authorList>
    </citation>
    <scope>NUCLEOTIDE SEQUENCE [LARGE SCALE GENOMIC DNA]</scope>
    <source>
        <strain evidence="1 2">DSM 12555</strain>
    </source>
</reference>
<protein>
    <submittedName>
        <fullName evidence="1">Uncharacterized protein</fullName>
    </submittedName>
</protein>
<dbReference type="Proteomes" id="UP000192468">
    <property type="component" value="Unassembled WGS sequence"/>
</dbReference>
<evidence type="ECO:0000313" key="2">
    <source>
        <dbReference type="Proteomes" id="UP000192468"/>
    </source>
</evidence>
<organism evidence="1 2">
    <name type="scientific">Clostridium acidisoli DSM 12555</name>
    <dbReference type="NCBI Taxonomy" id="1121291"/>
    <lineage>
        <taxon>Bacteria</taxon>
        <taxon>Bacillati</taxon>
        <taxon>Bacillota</taxon>
        <taxon>Clostridia</taxon>
        <taxon>Eubacteriales</taxon>
        <taxon>Clostridiaceae</taxon>
        <taxon>Clostridium</taxon>
    </lineage>
</organism>